<dbReference type="RefSeq" id="WP_234866446.1">
    <property type="nucleotide sequence ID" value="NZ_JAKEVY010000003.1"/>
</dbReference>
<dbReference type="InterPro" id="IPR025150">
    <property type="entry name" value="GH123_cat"/>
</dbReference>
<keyword evidence="1" id="KW-0175">Coiled coil</keyword>
<reference evidence="4 5" key="1">
    <citation type="submission" date="2022-01" db="EMBL/GenBank/DDBJ databases">
        <title>Flavihumibacter sp. nov., isolated from sediment of a river.</title>
        <authorList>
            <person name="Liu H."/>
        </authorList>
    </citation>
    <scope>NUCLEOTIDE SEQUENCE [LARGE SCALE GENOMIC DNA]</scope>
    <source>
        <strain evidence="4 5">RY-1</strain>
    </source>
</reference>
<dbReference type="InterPro" id="IPR053850">
    <property type="entry name" value="Glyco_hydro_123_N_2"/>
</dbReference>
<feature type="domain" description="Glycoside hydrolase 123 N-terminal" evidence="3">
    <location>
        <begin position="70"/>
        <end position="193"/>
    </location>
</feature>
<dbReference type="EMBL" id="JAKEVY010000003">
    <property type="protein sequence ID" value="MCF1715493.1"/>
    <property type="molecule type" value="Genomic_DNA"/>
</dbReference>
<dbReference type="Proteomes" id="UP001200145">
    <property type="component" value="Unassembled WGS sequence"/>
</dbReference>
<evidence type="ECO:0000313" key="4">
    <source>
        <dbReference type="EMBL" id="MCF1715493.1"/>
    </source>
</evidence>
<evidence type="ECO:0000259" key="2">
    <source>
        <dbReference type="Pfam" id="PF13320"/>
    </source>
</evidence>
<proteinExistence type="predicted"/>
<dbReference type="Pfam" id="PF22680">
    <property type="entry name" value="Glyco_hydro_123_N_2"/>
    <property type="match status" value="1"/>
</dbReference>
<organism evidence="4 5">
    <name type="scientific">Flavihumibacter fluminis</name>
    <dbReference type="NCBI Taxonomy" id="2909236"/>
    <lineage>
        <taxon>Bacteria</taxon>
        <taxon>Pseudomonadati</taxon>
        <taxon>Bacteroidota</taxon>
        <taxon>Chitinophagia</taxon>
        <taxon>Chitinophagales</taxon>
        <taxon>Chitinophagaceae</taxon>
        <taxon>Flavihumibacter</taxon>
    </lineage>
</organism>
<comment type="caution">
    <text evidence="4">The sequence shown here is derived from an EMBL/GenBank/DDBJ whole genome shotgun (WGS) entry which is preliminary data.</text>
</comment>
<keyword evidence="5" id="KW-1185">Reference proteome</keyword>
<feature type="coiled-coil region" evidence="1">
    <location>
        <begin position="540"/>
        <end position="570"/>
    </location>
</feature>
<evidence type="ECO:0000313" key="5">
    <source>
        <dbReference type="Proteomes" id="UP001200145"/>
    </source>
</evidence>
<evidence type="ECO:0000256" key="1">
    <source>
        <dbReference type="SAM" id="Coils"/>
    </source>
</evidence>
<dbReference type="Pfam" id="PF13320">
    <property type="entry name" value="GH123_cat"/>
    <property type="match status" value="1"/>
</dbReference>
<sequence>MNLLISLRSLTISSLFLLFLAGCSPRGEAGFFSSDIRLVESVPGPWDSTNNPILKNGQVILASTLFSEKLLKPTYRLNAWKGERVHVQVVMKSKVGKEKNRFSLEVSPLVNENGDEITASNISVRQITFVLTDEYRSGCGYRPDSSAFYTSTVTDPLIPITEPVLSADSLAYFWISIQVPQDAQPGIYQAAVNTSNNVKLDLELTVNTRTLPPPSDWTFDLDLWQHPAAIARVHNVPLWSSAHYEKMRPYYEQLAAAGQKNITTSIVHEPWGHQTFDDFPSLIRWIKKTDGGWSYDFSRFDEYVEFVMNCGINKRINCYSMIPWKMMVRYYDESTQRDTSIATEINTPAYVATWKPMLEAFTNHLKQKNWFDITSIAMDERPMPAMKTAIALLKSIDASWKIALAGDYHPEIEREIFDYCVASRWSLDSTILHRRIDEKRPSTFYTCCTEAFPNGFTFSPPAEHVFLGWFAQAKGFTGYLRWAYNSWTRDPFLDSRYTAWPAGDTYQIYPGPSSSIRFEKLVEGIQDFEKIRILKEEWSKSNQQEKLIQLKQLLNKIEIAKLEKQSAQSLIGESKMRLLELQ</sequence>
<feature type="domain" description="Glycoside hydrolase 123 catalytic" evidence="2">
    <location>
        <begin position="224"/>
        <end position="534"/>
    </location>
</feature>
<accession>A0ABS9BKF2</accession>
<evidence type="ECO:0000259" key="3">
    <source>
        <dbReference type="Pfam" id="PF22680"/>
    </source>
</evidence>
<name>A0ABS9BKF2_9BACT</name>
<gene>
    <name evidence="4" type="ORF">L0U88_12725</name>
</gene>
<protein>
    <submittedName>
        <fullName evidence="4">DUF4091 domain-containing protein</fullName>
    </submittedName>
</protein>